<dbReference type="SUPFAM" id="SSF51219">
    <property type="entry name" value="TRAP-like"/>
    <property type="match status" value="1"/>
</dbReference>
<protein>
    <submittedName>
        <fullName evidence="2 3">Uncharacterized protein</fullName>
    </submittedName>
</protein>
<dbReference type="PANTHER" id="PTHR43657">
    <property type="entry name" value="TRYPTOPHAN RNA-BINDING ATTENUATOR PROTEIN-LIKE PROTEIN"/>
    <property type="match status" value="1"/>
</dbReference>
<accession>L1J6G2</accession>
<dbReference type="GeneID" id="17300315"/>
<dbReference type="InterPro" id="IPR002838">
    <property type="entry name" value="AIM24"/>
</dbReference>
<keyword evidence="4" id="KW-1185">Reference proteome</keyword>
<organism evidence="2">
    <name type="scientific">Guillardia theta (strain CCMP2712)</name>
    <name type="common">Cryptophyte</name>
    <dbReference type="NCBI Taxonomy" id="905079"/>
    <lineage>
        <taxon>Eukaryota</taxon>
        <taxon>Cryptophyceae</taxon>
        <taxon>Pyrenomonadales</taxon>
        <taxon>Geminigeraceae</taxon>
        <taxon>Guillardia</taxon>
    </lineage>
</organism>
<dbReference type="AlphaFoldDB" id="L1J6G2"/>
<reference evidence="2 4" key="1">
    <citation type="journal article" date="2012" name="Nature">
        <title>Algal genomes reveal evolutionary mosaicism and the fate of nucleomorphs.</title>
        <authorList>
            <consortium name="DOE Joint Genome Institute"/>
            <person name="Curtis B.A."/>
            <person name="Tanifuji G."/>
            <person name="Burki F."/>
            <person name="Gruber A."/>
            <person name="Irimia M."/>
            <person name="Maruyama S."/>
            <person name="Arias M.C."/>
            <person name="Ball S.G."/>
            <person name="Gile G.H."/>
            <person name="Hirakawa Y."/>
            <person name="Hopkins J.F."/>
            <person name="Kuo A."/>
            <person name="Rensing S.A."/>
            <person name="Schmutz J."/>
            <person name="Symeonidi A."/>
            <person name="Elias M."/>
            <person name="Eveleigh R.J."/>
            <person name="Herman E.K."/>
            <person name="Klute M.J."/>
            <person name="Nakayama T."/>
            <person name="Obornik M."/>
            <person name="Reyes-Prieto A."/>
            <person name="Armbrust E.V."/>
            <person name="Aves S.J."/>
            <person name="Beiko R.G."/>
            <person name="Coutinho P."/>
            <person name="Dacks J.B."/>
            <person name="Durnford D.G."/>
            <person name="Fast N.M."/>
            <person name="Green B.R."/>
            <person name="Grisdale C.J."/>
            <person name="Hempel F."/>
            <person name="Henrissat B."/>
            <person name="Hoppner M.P."/>
            <person name="Ishida K."/>
            <person name="Kim E."/>
            <person name="Koreny L."/>
            <person name="Kroth P.G."/>
            <person name="Liu Y."/>
            <person name="Malik S.B."/>
            <person name="Maier U.G."/>
            <person name="McRose D."/>
            <person name="Mock T."/>
            <person name="Neilson J.A."/>
            <person name="Onodera N.T."/>
            <person name="Poole A.M."/>
            <person name="Pritham E.J."/>
            <person name="Richards T.A."/>
            <person name="Rocap G."/>
            <person name="Roy S.W."/>
            <person name="Sarai C."/>
            <person name="Schaack S."/>
            <person name="Shirato S."/>
            <person name="Slamovits C.H."/>
            <person name="Spencer D.F."/>
            <person name="Suzuki S."/>
            <person name="Worden A.Z."/>
            <person name="Zauner S."/>
            <person name="Barry K."/>
            <person name="Bell C."/>
            <person name="Bharti A.K."/>
            <person name="Crow J.A."/>
            <person name="Grimwood J."/>
            <person name="Kramer R."/>
            <person name="Lindquist E."/>
            <person name="Lucas S."/>
            <person name="Salamov A."/>
            <person name="McFadden G.I."/>
            <person name="Lane C.E."/>
            <person name="Keeling P.J."/>
            <person name="Gray M.W."/>
            <person name="Grigoriev I.V."/>
            <person name="Archibald J.M."/>
        </authorList>
    </citation>
    <scope>NUCLEOTIDE SEQUENCE</scope>
    <source>
        <strain evidence="2 4">CCMP2712</strain>
    </source>
</reference>
<gene>
    <name evidence="2" type="ORF">GUITHDRAFT_110474</name>
</gene>
<dbReference type="STRING" id="905079.L1J6G2"/>
<evidence type="ECO:0000313" key="4">
    <source>
        <dbReference type="Proteomes" id="UP000011087"/>
    </source>
</evidence>
<dbReference type="RefSeq" id="XP_005830655.1">
    <property type="nucleotide sequence ID" value="XM_005830598.1"/>
</dbReference>
<dbReference type="PaxDb" id="55529-EKX43675"/>
<dbReference type="EnsemblProtists" id="EKX43675">
    <property type="protein sequence ID" value="EKX43675"/>
    <property type="gene ID" value="GUITHDRAFT_110474"/>
</dbReference>
<feature type="region of interest" description="Disordered" evidence="1">
    <location>
        <begin position="166"/>
        <end position="199"/>
    </location>
</feature>
<dbReference type="OrthoDB" id="1705416at2759"/>
<dbReference type="InterPro" id="IPR016031">
    <property type="entry name" value="Trp_RNA-bd_attenuator-like_dom"/>
</dbReference>
<dbReference type="Gene3D" id="3.60.160.10">
    <property type="entry name" value="Mitochondrial biogenesis AIM24"/>
    <property type="match status" value="1"/>
</dbReference>
<proteinExistence type="predicted"/>
<evidence type="ECO:0000313" key="3">
    <source>
        <dbReference type="EnsemblProtists" id="EKX43675"/>
    </source>
</evidence>
<dbReference type="InterPro" id="IPR036983">
    <property type="entry name" value="AIM24_sf"/>
</dbReference>
<feature type="compositionally biased region" description="Acidic residues" evidence="1">
    <location>
        <begin position="173"/>
        <end position="190"/>
    </location>
</feature>
<reference evidence="4" key="2">
    <citation type="submission" date="2012-11" db="EMBL/GenBank/DDBJ databases">
        <authorList>
            <person name="Kuo A."/>
            <person name="Curtis B.A."/>
            <person name="Tanifuji G."/>
            <person name="Burki F."/>
            <person name="Gruber A."/>
            <person name="Irimia M."/>
            <person name="Maruyama S."/>
            <person name="Arias M.C."/>
            <person name="Ball S.G."/>
            <person name="Gile G.H."/>
            <person name="Hirakawa Y."/>
            <person name="Hopkins J.F."/>
            <person name="Rensing S.A."/>
            <person name="Schmutz J."/>
            <person name="Symeonidi A."/>
            <person name="Elias M."/>
            <person name="Eveleigh R.J."/>
            <person name="Herman E.K."/>
            <person name="Klute M.J."/>
            <person name="Nakayama T."/>
            <person name="Obornik M."/>
            <person name="Reyes-Prieto A."/>
            <person name="Armbrust E.V."/>
            <person name="Aves S.J."/>
            <person name="Beiko R.G."/>
            <person name="Coutinho P."/>
            <person name="Dacks J.B."/>
            <person name="Durnford D.G."/>
            <person name="Fast N.M."/>
            <person name="Green B.R."/>
            <person name="Grisdale C."/>
            <person name="Hempe F."/>
            <person name="Henrissat B."/>
            <person name="Hoppner M.P."/>
            <person name="Ishida K.-I."/>
            <person name="Kim E."/>
            <person name="Koreny L."/>
            <person name="Kroth P.G."/>
            <person name="Liu Y."/>
            <person name="Malik S.-B."/>
            <person name="Maier U.G."/>
            <person name="McRose D."/>
            <person name="Mock T."/>
            <person name="Neilson J.A."/>
            <person name="Onodera N.T."/>
            <person name="Poole A.M."/>
            <person name="Pritham E.J."/>
            <person name="Richards T.A."/>
            <person name="Rocap G."/>
            <person name="Roy S.W."/>
            <person name="Sarai C."/>
            <person name="Schaack S."/>
            <person name="Shirato S."/>
            <person name="Slamovits C.H."/>
            <person name="Spencer D.F."/>
            <person name="Suzuki S."/>
            <person name="Worden A.Z."/>
            <person name="Zauner S."/>
            <person name="Barry K."/>
            <person name="Bell C."/>
            <person name="Bharti A.K."/>
            <person name="Crow J.A."/>
            <person name="Grimwood J."/>
            <person name="Kramer R."/>
            <person name="Lindquist E."/>
            <person name="Lucas S."/>
            <person name="Salamov A."/>
            <person name="McFadden G.I."/>
            <person name="Lane C.E."/>
            <person name="Keeling P.J."/>
            <person name="Gray M.W."/>
            <person name="Grigoriev I.V."/>
            <person name="Archibald J.M."/>
        </authorList>
    </citation>
    <scope>NUCLEOTIDE SEQUENCE</scope>
    <source>
        <strain evidence="4">CCMP2712</strain>
    </source>
</reference>
<dbReference type="Proteomes" id="UP000011087">
    <property type="component" value="Unassembled WGS sequence"/>
</dbReference>
<dbReference type="EMBL" id="JH993009">
    <property type="protein sequence ID" value="EKX43675.1"/>
    <property type="molecule type" value="Genomic_DNA"/>
</dbReference>
<dbReference type="Pfam" id="PF01987">
    <property type="entry name" value="AIM24"/>
    <property type="match status" value="1"/>
</dbReference>
<reference evidence="3" key="3">
    <citation type="submission" date="2016-03" db="UniProtKB">
        <authorList>
            <consortium name="EnsemblProtists"/>
        </authorList>
    </citation>
    <scope>IDENTIFICATION</scope>
</reference>
<dbReference type="KEGG" id="gtt:GUITHDRAFT_110474"/>
<dbReference type="HOGENOM" id="CLU_103558_0_0_1"/>
<evidence type="ECO:0000256" key="1">
    <source>
        <dbReference type="SAM" id="MobiDB-lite"/>
    </source>
</evidence>
<dbReference type="PANTHER" id="PTHR43657:SF1">
    <property type="entry name" value="ALTERED INHERITANCE OF MITOCHONDRIA PROTEIN 24, MITOCHONDRIAL"/>
    <property type="match status" value="1"/>
</dbReference>
<evidence type="ECO:0000313" key="2">
    <source>
        <dbReference type="EMBL" id="EKX43675.1"/>
    </source>
</evidence>
<name>L1J6G2_GUITC</name>
<sequence>MVHADDGVKPVTSLQNPLGAFLADEDIFRLKWKNESSTDKTLSAAAMVPSKIIPLDLSVYRCSESLIESERILPGHVGQIMTKNLAPGEKYILDTDCMLAVSSTVDVSIRRAGGCAMMCFGGKGLFNTEYTGPGLIIFQTLPAAKIAARLAQVTASLRAAERLWQSGARKEETEESGGETETEEGTEEGTEVVAINTVD</sequence>